<accession>A0A9Q0NFT7</accession>
<sequence length="98" mass="11239">MKLAAFFIIVTFGLLFENTYGRPQREPVPAPTTQPPNNSTHDDFKMPFLEVKPKRVSLPRESQILSNNVQIFTNQNQADKGRRQKLVNNVSINNNQNQ</sequence>
<feature type="region of interest" description="Disordered" evidence="1">
    <location>
        <begin position="21"/>
        <end position="45"/>
    </location>
</feature>
<evidence type="ECO:0000313" key="4">
    <source>
        <dbReference type="Proteomes" id="UP001151699"/>
    </source>
</evidence>
<feature type="compositionally biased region" description="Low complexity" evidence="1">
    <location>
        <begin position="87"/>
        <end position="98"/>
    </location>
</feature>
<name>A0A9Q0NFT7_9DIPT</name>
<keyword evidence="4" id="KW-1185">Reference proteome</keyword>
<evidence type="ECO:0000313" key="3">
    <source>
        <dbReference type="EMBL" id="KAJ6649439.1"/>
    </source>
</evidence>
<gene>
    <name evidence="3" type="ORF">Bhyg_04674</name>
</gene>
<feature type="chain" id="PRO_5040359478" evidence="2">
    <location>
        <begin position="22"/>
        <end position="98"/>
    </location>
</feature>
<proteinExistence type="predicted"/>
<dbReference type="AlphaFoldDB" id="A0A9Q0NFT7"/>
<evidence type="ECO:0000256" key="2">
    <source>
        <dbReference type="SAM" id="SignalP"/>
    </source>
</evidence>
<reference evidence="3" key="1">
    <citation type="submission" date="2022-07" db="EMBL/GenBank/DDBJ databases">
        <authorList>
            <person name="Trinca V."/>
            <person name="Uliana J.V.C."/>
            <person name="Torres T.T."/>
            <person name="Ward R.J."/>
            <person name="Monesi N."/>
        </authorList>
    </citation>
    <scope>NUCLEOTIDE SEQUENCE</scope>
    <source>
        <strain evidence="3">HSMRA1968</strain>
        <tissue evidence="3">Whole embryos</tissue>
    </source>
</reference>
<evidence type="ECO:0000256" key="1">
    <source>
        <dbReference type="SAM" id="MobiDB-lite"/>
    </source>
</evidence>
<feature type="region of interest" description="Disordered" evidence="1">
    <location>
        <begin position="74"/>
        <end position="98"/>
    </location>
</feature>
<dbReference type="Proteomes" id="UP001151699">
    <property type="component" value="Chromosome A"/>
</dbReference>
<protein>
    <submittedName>
        <fullName evidence="3">Uncharacterized protein</fullName>
    </submittedName>
</protein>
<keyword evidence="2" id="KW-0732">Signal</keyword>
<organism evidence="3 4">
    <name type="scientific">Pseudolycoriella hygida</name>
    <dbReference type="NCBI Taxonomy" id="35572"/>
    <lineage>
        <taxon>Eukaryota</taxon>
        <taxon>Metazoa</taxon>
        <taxon>Ecdysozoa</taxon>
        <taxon>Arthropoda</taxon>
        <taxon>Hexapoda</taxon>
        <taxon>Insecta</taxon>
        <taxon>Pterygota</taxon>
        <taxon>Neoptera</taxon>
        <taxon>Endopterygota</taxon>
        <taxon>Diptera</taxon>
        <taxon>Nematocera</taxon>
        <taxon>Sciaroidea</taxon>
        <taxon>Sciaridae</taxon>
        <taxon>Pseudolycoriella</taxon>
    </lineage>
</organism>
<comment type="caution">
    <text evidence="3">The sequence shown here is derived from an EMBL/GenBank/DDBJ whole genome shotgun (WGS) entry which is preliminary data.</text>
</comment>
<feature type="signal peptide" evidence="2">
    <location>
        <begin position="1"/>
        <end position="21"/>
    </location>
</feature>
<dbReference type="EMBL" id="WJQU01000001">
    <property type="protein sequence ID" value="KAJ6649439.1"/>
    <property type="molecule type" value="Genomic_DNA"/>
</dbReference>